<keyword evidence="2" id="KW-1185">Reference proteome</keyword>
<name>A0A1M4Y9S6_9BACL</name>
<accession>A0A1M4Y9S6</accession>
<proteinExistence type="predicted"/>
<gene>
    <name evidence="1" type="ORF">SAMN05444392_106114</name>
</gene>
<evidence type="ECO:0000313" key="1">
    <source>
        <dbReference type="EMBL" id="SHF02252.1"/>
    </source>
</evidence>
<organism evidence="1 2">
    <name type="scientific">Seinonella peptonophila</name>
    <dbReference type="NCBI Taxonomy" id="112248"/>
    <lineage>
        <taxon>Bacteria</taxon>
        <taxon>Bacillati</taxon>
        <taxon>Bacillota</taxon>
        <taxon>Bacilli</taxon>
        <taxon>Bacillales</taxon>
        <taxon>Thermoactinomycetaceae</taxon>
        <taxon>Seinonella</taxon>
    </lineage>
</organism>
<reference evidence="1 2" key="1">
    <citation type="submission" date="2016-11" db="EMBL/GenBank/DDBJ databases">
        <authorList>
            <person name="Jaros S."/>
            <person name="Januszkiewicz K."/>
            <person name="Wedrychowicz H."/>
        </authorList>
    </citation>
    <scope>NUCLEOTIDE SEQUENCE [LARGE SCALE GENOMIC DNA]</scope>
    <source>
        <strain evidence="1 2">DSM 44666</strain>
    </source>
</reference>
<dbReference type="EMBL" id="FQVL01000006">
    <property type="protein sequence ID" value="SHF02252.1"/>
    <property type="molecule type" value="Genomic_DNA"/>
</dbReference>
<evidence type="ECO:0000313" key="2">
    <source>
        <dbReference type="Proteomes" id="UP000184476"/>
    </source>
</evidence>
<dbReference type="RefSeq" id="WP_073154945.1">
    <property type="nucleotide sequence ID" value="NZ_FQVL01000006.1"/>
</dbReference>
<sequence>MRLNEEQLRFLIIASKLYRQVMEKSLNQSDAQTVIANHEIQLADQMINLIEQQQRRAYLSTIVKPMSPTVDIEWKHRFYELQKGTKDALIALGNHGEQIQVTYDAQDQAFVLIYDGNLFIKNQHMKAVYRLFRTLCIDE</sequence>
<protein>
    <submittedName>
        <fullName evidence="1">Uncharacterized protein</fullName>
    </submittedName>
</protein>
<dbReference type="AlphaFoldDB" id="A0A1M4Y9S6"/>
<dbReference type="Proteomes" id="UP000184476">
    <property type="component" value="Unassembled WGS sequence"/>
</dbReference>